<feature type="compositionally biased region" description="Basic and acidic residues" evidence="6">
    <location>
        <begin position="773"/>
        <end position="788"/>
    </location>
</feature>
<keyword evidence="1" id="KW-0328">Glycosyltransferase</keyword>
<dbReference type="SUPFAM" id="SSF56399">
    <property type="entry name" value="ADP-ribosylation"/>
    <property type="match status" value="1"/>
</dbReference>
<dbReference type="Gene3D" id="3.90.228.10">
    <property type="match status" value="1"/>
</dbReference>
<keyword evidence="2" id="KW-0808">Transferase</keyword>
<dbReference type="GO" id="GO:0016757">
    <property type="term" value="F:glycosyltransferase activity"/>
    <property type="evidence" value="ECO:0007669"/>
    <property type="project" value="UniProtKB-KW"/>
</dbReference>
<keyword evidence="3" id="KW-0548">Nucleotidyltransferase</keyword>
<evidence type="ECO:0000256" key="2">
    <source>
        <dbReference type="ARBA" id="ARBA00022679"/>
    </source>
</evidence>
<organism evidence="8 9">
    <name type="scientific">Steccherinum ochraceum</name>
    <dbReference type="NCBI Taxonomy" id="92696"/>
    <lineage>
        <taxon>Eukaryota</taxon>
        <taxon>Fungi</taxon>
        <taxon>Dikarya</taxon>
        <taxon>Basidiomycota</taxon>
        <taxon>Agaricomycotina</taxon>
        <taxon>Agaricomycetes</taxon>
        <taxon>Polyporales</taxon>
        <taxon>Steccherinaceae</taxon>
        <taxon>Steccherinum</taxon>
    </lineage>
</organism>
<dbReference type="OrthoDB" id="109543at2759"/>
<sequence length="1074" mass="120301">MVANTPLKGRKKFLADLRNACGKSYSVEGVQVLALVQGEDDGSMICEVADDAGNYLSTFNLLVPEPAEYPAHHQYYCFVQHDNPPEFIQDAASAIPDVRPPRTIEGIVIELLTLVAKHATGGGGHESGGEAEEDDDEDMMFDDGIDDDYGLNIVNAPSSLDTACLQSDFNEIVAAGYKPGSVRTGTDGFCLSVSVPVVSLANDISPQALMAWDFRLLSKSQHLTLLISGMRNSWPVLQKDGSLSSDFARHGPGKLSFRVGLTRSYKPSKDLVLDLVRQFSMQVVEEEQETSAPNTPDLDVTMDDYDPFMDDSVEEAKPENVDAVEEEESSATFHFSLSTSLESLMQERFLEALRLRLQFGLGWAAAEILAGEAQKLQQKAEDLLVESIDELNAADREERNLAKSYKLPSDPLLERQREDALNLPLLAFSYLLRRLTLCTRYCLICYKKLDTDFVALKPYVCDEGLCAYQYYNLNRGPSLEYEICTRPEAVELLLSLAVHAAEAGTMQGALPTGLGLVVPHPGQLAQMVEFDTLDDAMKARSVMAILKTLPRIMDIKRYLEKKAKSGRMKRRLRDMDPKLLPAAWLMLRWCVASCTAHLEELTEEEDHVRGIPDTWRQFRFIVGSPDAEAKLEKAKTNAAQTDQNARQYPSLYVRKSFYVCLHDYAAEIIIRHGLWFKEATHGRAYGHGVYFAKDYSISMGYSNIRSHAATSWPVQRQQLTRCAAVAEIVNLPSQFVSSSPYFVVQHTDWIVCRYLLVDSQNGAARVVPEDDDAPKAHEDIPTVKLDPKHPLTVSHTQVGIPEPSYRLHKLLEARQLEQSQNEDEFDAEDQHVFNGKDARELSGLSFSKARSPSPAPVAIQRRENDWQHDSEWVSQCMQHVLPPPADALPMATTTLQRELKNMLREQAKFESEGNLAELGWYMPEEFIGDNLFQWIVELHSFEETLPVANDMKARKVNSLVFEIRFPPGFPHAPPFFRILKPRFLPFSHGGGGHVTAGGSMCMDLLTADGWLPSYSIPAVLLQIKLAISNLDPRPGRLSSDWDKPYTIQESVVGFQRAAAFHGWRVPEGLERLMR</sequence>
<reference evidence="8 9" key="1">
    <citation type="submission" date="2018-11" db="EMBL/GenBank/DDBJ databases">
        <title>Genome assembly of Steccherinum ochraceum LE-BIN_3174, the white-rot fungus of the Steccherinaceae family (The Residual Polyporoid clade, Polyporales, Basidiomycota).</title>
        <authorList>
            <person name="Fedorova T.V."/>
            <person name="Glazunova O.A."/>
            <person name="Landesman E.O."/>
            <person name="Moiseenko K.V."/>
            <person name="Psurtseva N.V."/>
            <person name="Savinova O.S."/>
            <person name="Shakhova N.V."/>
            <person name="Tyazhelova T.V."/>
            <person name="Vasina D.V."/>
        </authorList>
    </citation>
    <scope>NUCLEOTIDE SEQUENCE [LARGE SCALE GENOMIC DNA]</scope>
    <source>
        <strain evidence="8 9">LE-BIN_3174</strain>
    </source>
</reference>
<evidence type="ECO:0000259" key="7">
    <source>
        <dbReference type="PROSITE" id="PS50127"/>
    </source>
</evidence>
<evidence type="ECO:0000256" key="6">
    <source>
        <dbReference type="SAM" id="MobiDB-lite"/>
    </source>
</evidence>
<feature type="coiled-coil region" evidence="5">
    <location>
        <begin position="366"/>
        <end position="397"/>
    </location>
</feature>
<gene>
    <name evidence="8" type="ORF">EIP91_004205</name>
</gene>
<evidence type="ECO:0000313" key="8">
    <source>
        <dbReference type="EMBL" id="TCD64374.1"/>
    </source>
</evidence>
<dbReference type="Gene3D" id="3.10.110.10">
    <property type="entry name" value="Ubiquitin Conjugating Enzyme"/>
    <property type="match status" value="1"/>
</dbReference>
<comment type="caution">
    <text evidence="8">The sequence shown here is derived from an EMBL/GenBank/DDBJ whole genome shotgun (WGS) entry which is preliminary data.</text>
</comment>
<keyword evidence="9" id="KW-1185">Reference proteome</keyword>
<feature type="domain" description="UBC core" evidence="7">
    <location>
        <begin position="890"/>
        <end position="1074"/>
    </location>
</feature>
<dbReference type="AlphaFoldDB" id="A0A4R0RPQ2"/>
<dbReference type="GO" id="GO:0016779">
    <property type="term" value="F:nucleotidyltransferase activity"/>
    <property type="evidence" value="ECO:0007669"/>
    <property type="project" value="UniProtKB-KW"/>
</dbReference>
<protein>
    <recommendedName>
        <fullName evidence="7">UBC core domain-containing protein</fullName>
    </recommendedName>
</protein>
<name>A0A4R0RPQ2_9APHY</name>
<evidence type="ECO:0000256" key="1">
    <source>
        <dbReference type="ARBA" id="ARBA00022676"/>
    </source>
</evidence>
<keyword evidence="4" id="KW-0520">NAD</keyword>
<dbReference type="SUPFAM" id="SSF54495">
    <property type="entry name" value="UBC-like"/>
    <property type="match status" value="1"/>
</dbReference>
<dbReference type="InterPro" id="IPR016135">
    <property type="entry name" value="UBQ-conjugating_enzyme/RWD"/>
</dbReference>
<dbReference type="Proteomes" id="UP000292702">
    <property type="component" value="Unassembled WGS sequence"/>
</dbReference>
<proteinExistence type="predicted"/>
<accession>A0A4R0RPQ2</accession>
<keyword evidence="5" id="KW-0175">Coiled coil</keyword>
<feature type="region of interest" description="Disordered" evidence="6">
    <location>
        <begin position="767"/>
        <end position="788"/>
    </location>
</feature>
<dbReference type="CDD" id="cd23802">
    <property type="entry name" value="UBCc_UBE2Q"/>
    <property type="match status" value="1"/>
</dbReference>
<evidence type="ECO:0000313" key="9">
    <source>
        <dbReference type="Proteomes" id="UP000292702"/>
    </source>
</evidence>
<dbReference type="STRING" id="92696.A0A4R0RPQ2"/>
<evidence type="ECO:0000256" key="3">
    <source>
        <dbReference type="ARBA" id="ARBA00022695"/>
    </source>
</evidence>
<dbReference type="InterPro" id="IPR000608">
    <property type="entry name" value="UBC"/>
</dbReference>
<dbReference type="PANTHER" id="PTHR21328">
    <property type="entry name" value="POLY ADP-RIBOSE POLYMERASE FAMILY, MEMBER PARP"/>
    <property type="match status" value="1"/>
</dbReference>
<dbReference type="PROSITE" id="PS50127">
    <property type="entry name" value="UBC_2"/>
    <property type="match status" value="1"/>
</dbReference>
<evidence type="ECO:0000256" key="4">
    <source>
        <dbReference type="ARBA" id="ARBA00023027"/>
    </source>
</evidence>
<dbReference type="EMBL" id="RWJN01000240">
    <property type="protein sequence ID" value="TCD64374.1"/>
    <property type="molecule type" value="Genomic_DNA"/>
</dbReference>
<evidence type="ECO:0000256" key="5">
    <source>
        <dbReference type="SAM" id="Coils"/>
    </source>
</evidence>
<dbReference type="InterPro" id="IPR051838">
    <property type="entry name" value="ARTD_PARP"/>
</dbReference>